<feature type="region of interest" description="Disordered" evidence="1">
    <location>
        <begin position="205"/>
        <end position="265"/>
    </location>
</feature>
<dbReference type="AlphaFoldDB" id="I7LTH4"/>
<evidence type="ECO:0000313" key="2">
    <source>
        <dbReference type="EMBL" id="EAR85249.2"/>
    </source>
</evidence>
<gene>
    <name evidence="2" type="ORF">TTHERM_00487000</name>
</gene>
<feature type="compositionally biased region" description="Low complexity" evidence="1">
    <location>
        <begin position="329"/>
        <end position="338"/>
    </location>
</feature>
<proteinExistence type="predicted"/>
<sequence length="375" mass="43623">MIYQEQFSNNYLLSQSQQNEQYNYICYLKAQLLKAQQIEAEQQLLNFYAQKFQQAQNSQLLIPNHYQTAGLGPNQILYGQQQMGQNQNINHIPINFNNMNQVYPNDMAFKQRRPISSSPQLQSTQSHISDFSHLNFLPKIEHSSLQDSYCQISNQSLEGYRLPIQNNQITRNTSFCLQQSQHEECQQSKQVPSIVKKIKKSCTSCSNCTKKEQPNLDSIPSCYSSQSSESTSPIYQKEEKQTAKISLKKQNNNKSNKTNGKKKISRLEETRAERWSFMKKFYNKQILINRIFIDLEDENFQLQPTQINQIIIKKEDGSNEEESSEENKSLNNKQSNQLYTPSTLQFSKDQNNTNSQQQSYQYNESSSTENSYPLV</sequence>
<protein>
    <submittedName>
        <fullName evidence="2">Uncharacterized protein</fullName>
    </submittedName>
</protein>
<evidence type="ECO:0000256" key="1">
    <source>
        <dbReference type="SAM" id="MobiDB-lite"/>
    </source>
</evidence>
<evidence type="ECO:0000313" key="3">
    <source>
        <dbReference type="Proteomes" id="UP000009168"/>
    </source>
</evidence>
<name>I7LTH4_TETTS</name>
<keyword evidence="3" id="KW-1185">Reference proteome</keyword>
<feature type="compositionally biased region" description="Low complexity" evidence="1">
    <location>
        <begin position="350"/>
        <end position="375"/>
    </location>
</feature>
<accession>I7LTH4</accession>
<feature type="compositionally biased region" description="Polar residues" evidence="1">
    <location>
        <begin position="339"/>
        <end position="349"/>
    </location>
</feature>
<feature type="compositionally biased region" description="Low complexity" evidence="1">
    <location>
        <begin position="218"/>
        <end position="232"/>
    </location>
</feature>
<dbReference type="Proteomes" id="UP000009168">
    <property type="component" value="Unassembled WGS sequence"/>
</dbReference>
<feature type="region of interest" description="Disordered" evidence="1">
    <location>
        <begin position="315"/>
        <end position="375"/>
    </location>
</feature>
<dbReference type="GeneID" id="7838935"/>
<feature type="compositionally biased region" description="Low complexity" evidence="1">
    <location>
        <begin position="248"/>
        <end position="258"/>
    </location>
</feature>
<dbReference type="RefSeq" id="XP_001032912.2">
    <property type="nucleotide sequence ID" value="XM_001032912.2"/>
</dbReference>
<reference evidence="3" key="1">
    <citation type="journal article" date="2006" name="PLoS Biol.">
        <title>Macronuclear genome sequence of the ciliate Tetrahymena thermophila, a model eukaryote.</title>
        <authorList>
            <person name="Eisen J.A."/>
            <person name="Coyne R.S."/>
            <person name="Wu M."/>
            <person name="Wu D."/>
            <person name="Thiagarajan M."/>
            <person name="Wortman J.R."/>
            <person name="Badger J.H."/>
            <person name="Ren Q."/>
            <person name="Amedeo P."/>
            <person name="Jones K.M."/>
            <person name="Tallon L.J."/>
            <person name="Delcher A.L."/>
            <person name="Salzberg S.L."/>
            <person name="Silva J.C."/>
            <person name="Haas B.J."/>
            <person name="Majoros W.H."/>
            <person name="Farzad M."/>
            <person name="Carlton J.M."/>
            <person name="Smith R.K. Jr."/>
            <person name="Garg J."/>
            <person name="Pearlman R.E."/>
            <person name="Karrer K.M."/>
            <person name="Sun L."/>
            <person name="Manning G."/>
            <person name="Elde N.C."/>
            <person name="Turkewitz A.P."/>
            <person name="Asai D.J."/>
            <person name="Wilkes D.E."/>
            <person name="Wang Y."/>
            <person name="Cai H."/>
            <person name="Collins K."/>
            <person name="Stewart B.A."/>
            <person name="Lee S.R."/>
            <person name="Wilamowska K."/>
            <person name="Weinberg Z."/>
            <person name="Ruzzo W.L."/>
            <person name="Wloga D."/>
            <person name="Gaertig J."/>
            <person name="Frankel J."/>
            <person name="Tsao C.-C."/>
            <person name="Gorovsky M.A."/>
            <person name="Keeling P.J."/>
            <person name="Waller R.F."/>
            <person name="Patron N.J."/>
            <person name="Cherry J.M."/>
            <person name="Stover N.A."/>
            <person name="Krieger C.J."/>
            <person name="del Toro C."/>
            <person name="Ryder H.F."/>
            <person name="Williamson S.C."/>
            <person name="Barbeau R.A."/>
            <person name="Hamilton E.P."/>
            <person name="Orias E."/>
        </authorList>
    </citation>
    <scope>NUCLEOTIDE SEQUENCE [LARGE SCALE GENOMIC DNA]</scope>
    <source>
        <strain evidence="3">SB210</strain>
    </source>
</reference>
<organism evidence="2 3">
    <name type="scientific">Tetrahymena thermophila (strain SB210)</name>
    <dbReference type="NCBI Taxonomy" id="312017"/>
    <lineage>
        <taxon>Eukaryota</taxon>
        <taxon>Sar</taxon>
        <taxon>Alveolata</taxon>
        <taxon>Ciliophora</taxon>
        <taxon>Intramacronucleata</taxon>
        <taxon>Oligohymenophorea</taxon>
        <taxon>Hymenostomatida</taxon>
        <taxon>Tetrahymenina</taxon>
        <taxon>Tetrahymenidae</taxon>
        <taxon>Tetrahymena</taxon>
    </lineage>
</organism>
<dbReference type="KEGG" id="tet:TTHERM_00487000"/>
<dbReference type="EMBL" id="GG662587">
    <property type="protein sequence ID" value="EAR85249.2"/>
    <property type="molecule type" value="Genomic_DNA"/>
</dbReference>
<dbReference type="InParanoid" id="I7LTH4"/>